<accession>A0ABU1JTL2</accession>
<protein>
    <submittedName>
        <fullName evidence="1">Uncharacterized protein</fullName>
    </submittedName>
</protein>
<name>A0ABU1JTL2_9PROT</name>
<organism evidence="1 2">
    <name type="scientific">Inquilinus ginsengisoli</name>
    <dbReference type="NCBI Taxonomy" id="363840"/>
    <lineage>
        <taxon>Bacteria</taxon>
        <taxon>Pseudomonadati</taxon>
        <taxon>Pseudomonadota</taxon>
        <taxon>Alphaproteobacteria</taxon>
        <taxon>Rhodospirillales</taxon>
        <taxon>Rhodospirillaceae</taxon>
        <taxon>Inquilinus</taxon>
    </lineage>
</organism>
<comment type="caution">
    <text evidence="1">The sequence shown here is derived from an EMBL/GenBank/DDBJ whole genome shotgun (WGS) entry which is preliminary data.</text>
</comment>
<dbReference type="RefSeq" id="WP_309797630.1">
    <property type="nucleotide sequence ID" value="NZ_JAVDPW010000008.1"/>
</dbReference>
<reference evidence="1 2" key="1">
    <citation type="submission" date="2023-07" db="EMBL/GenBank/DDBJ databases">
        <title>Sorghum-associated microbial communities from plants grown in Nebraska, USA.</title>
        <authorList>
            <person name="Schachtman D."/>
        </authorList>
    </citation>
    <scope>NUCLEOTIDE SEQUENCE [LARGE SCALE GENOMIC DNA]</scope>
    <source>
        <strain evidence="1 2">584</strain>
    </source>
</reference>
<evidence type="ECO:0000313" key="2">
    <source>
        <dbReference type="Proteomes" id="UP001262410"/>
    </source>
</evidence>
<evidence type="ECO:0000313" key="1">
    <source>
        <dbReference type="EMBL" id="MDR6291961.1"/>
    </source>
</evidence>
<proteinExistence type="predicted"/>
<dbReference type="EMBL" id="JAVDPW010000008">
    <property type="protein sequence ID" value="MDR6291961.1"/>
    <property type="molecule type" value="Genomic_DNA"/>
</dbReference>
<dbReference type="Proteomes" id="UP001262410">
    <property type="component" value="Unassembled WGS sequence"/>
</dbReference>
<sequence>MVEKSDENAVSMDGIRMVYVKTIALRDASLQVGRNGIAGPRPPLIRKGFRQ</sequence>
<gene>
    <name evidence="1" type="ORF">E9232_004499</name>
</gene>
<keyword evidence="2" id="KW-1185">Reference proteome</keyword>